<name>A0A1I2A4X6_9BACL</name>
<accession>A0A1I2A4X6</accession>
<dbReference type="Proteomes" id="UP000183410">
    <property type="component" value="Unassembled WGS sequence"/>
</dbReference>
<keyword evidence="2" id="KW-1185">Reference proteome</keyword>
<sequence length="41" mass="4634">MLWFLILTACFFGGIIYIMKAGGTIVEDDSIIQDRILEGLR</sequence>
<dbReference type="RefSeq" id="WP_269431281.1">
    <property type="nucleotide sequence ID" value="NZ_FONN01000002.1"/>
</dbReference>
<organism evidence="1 2">
    <name type="scientific">Paenibacillus algorifonticola</name>
    <dbReference type="NCBI Taxonomy" id="684063"/>
    <lineage>
        <taxon>Bacteria</taxon>
        <taxon>Bacillati</taxon>
        <taxon>Bacillota</taxon>
        <taxon>Bacilli</taxon>
        <taxon>Bacillales</taxon>
        <taxon>Paenibacillaceae</taxon>
        <taxon>Paenibacillus</taxon>
    </lineage>
</organism>
<dbReference type="AlphaFoldDB" id="A0A1I2A4X6"/>
<evidence type="ECO:0000313" key="1">
    <source>
        <dbReference type="EMBL" id="SFE39174.1"/>
    </source>
</evidence>
<protein>
    <submittedName>
        <fullName evidence="1">Uncharacterized protein</fullName>
    </submittedName>
</protein>
<proteinExistence type="predicted"/>
<dbReference type="EMBL" id="FONN01000002">
    <property type="protein sequence ID" value="SFE39174.1"/>
    <property type="molecule type" value="Genomic_DNA"/>
</dbReference>
<evidence type="ECO:0000313" key="2">
    <source>
        <dbReference type="Proteomes" id="UP000183410"/>
    </source>
</evidence>
<gene>
    <name evidence="1" type="ORF">SAMN04487969_102305</name>
</gene>
<reference evidence="2" key="1">
    <citation type="submission" date="2016-10" db="EMBL/GenBank/DDBJ databases">
        <authorList>
            <person name="Varghese N."/>
            <person name="Submissions S."/>
        </authorList>
    </citation>
    <scope>NUCLEOTIDE SEQUENCE [LARGE SCALE GENOMIC DNA]</scope>
    <source>
        <strain evidence="2">CGMCC 1.10223</strain>
    </source>
</reference>